<proteinExistence type="predicted"/>
<accession>A0A397ILE0</accession>
<protein>
    <submittedName>
        <fullName evidence="1">Uncharacterized protein</fullName>
    </submittedName>
</protein>
<dbReference type="Proteomes" id="UP000266861">
    <property type="component" value="Unassembled WGS sequence"/>
</dbReference>
<dbReference type="AlphaFoldDB" id="A0A397ILE0"/>
<evidence type="ECO:0000313" key="2">
    <source>
        <dbReference type="Proteomes" id="UP000266861"/>
    </source>
</evidence>
<name>A0A397ILE0_9GLOM</name>
<reference evidence="1 2" key="1">
    <citation type="submission" date="2018-08" db="EMBL/GenBank/DDBJ databases">
        <title>Genome and evolution of the arbuscular mycorrhizal fungus Diversispora epigaea (formerly Glomus versiforme) and its bacterial endosymbionts.</title>
        <authorList>
            <person name="Sun X."/>
            <person name="Fei Z."/>
            <person name="Harrison M."/>
        </authorList>
    </citation>
    <scope>NUCLEOTIDE SEQUENCE [LARGE SCALE GENOMIC DNA]</scope>
    <source>
        <strain evidence="1 2">IT104</strain>
    </source>
</reference>
<sequence>MTKLCPEYVIKSDYGTNYYTKWVDGYICDWDIEYQQWEICSQFELIGSNVSVKQYNKFLTHKAPRGYKYQRKENENVFVIDMSNSEHSYLVGLLYNLFKLPNDSAVLNPTPINIHFSPALNGGKIAPDLSITPSLRYIPISVVPHPLPLPSDTTLRWQITSLMNHKLKCQLWLQESYVRYVFGIKLYKPKKAKYTVGKKYRAMTTKL</sequence>
<keyword evidence="2" id="KW-1185">Reference proteome</keyword>
<organism evidence="1 2">
    <name type="scientific">Diversispora epigaea</name>
    <dbReference type="NCBI Taxonomy" id="1348612"/>
    <lineage>
        <taxon>Eukaryota</taxon>
        <taxon>Fungi</taxon>
        <taxon>Fungi incertae sedis</taxon>
        <taxon>Mucoromycota</taxon>
        <taxon>Glomeromycotina</taxon>
        <taxon>Glomeromycetes</taxon>
        <taxon>Diversisporales</taxon>
        <taxon>Diversisporaceae</taxon>
        <taxon>Diversispora</taxon>
    </lineage>
</organism>
<gene>
    <name evidence="1" type="ORF">Glove_194g31</name>
</gene>
<evidence type="ECO:0000313" key="1">
    <source>
        <dbReference type="EMBL" id="RHZ76705.1"/>
    </source>
</evidence>
<dbReference type="EMBL" id="PQFF01000182">
    <property type="protein sequence ID" value="RHZ76705.1"/>
    <property type="molecule type" value="Genomic_DNA"/>
</dbReference>
<comment type="caution">
    <text evidence="1">The sequence shown here is derived from an EMBL/GenBank/DDBJ whole genome shotgun (WGS) entry which is preliminary data.</text>
</comment>